<gene>
    <name evidence="11" type="primary">LOC140004274</name>
</gene>
<keyword evidence="2 7" id="KW-0813">Transport</keyword>
<dbReference type="Proteomes" id="UP001652660">
    <property type="component" value="Chromosome 5c"/>
</dbReference>
<evidence type="ECO:0000259" key="9">
    <source>
        <dbReference type="PROSITE" id="PS50850"/>
    </source>
</evidence>
<dbReference type="InterPro" id="IPR005829">
    <property type="entry name" value="Sugar_transporter_CS"/>
</dbReference>
<feature type="transmembrane region" description="Helical" evidence="8">
    <location>
        <begin position="239"/>
        <end position="259"/>
    </location>
</feature>
<comment type="similarity">
    <text evidence="6">Belongs to the major facilitator superfamily. Phosphate:H(+) symporter (TC 2.A.1.9) family.</text>
</comment>
<accession>A0ABM4UHZ2</accession>
<keyword evidence="3 8" id="KW-0812">Transmembrane</keyword>
<dbReference type="PANTHER" id="PTHR23503">
    <property type="entry name" value="SOLUTE CARRIER FAMILY 2"/>
    <property type="match status" value="1"/>
</dbReference>
<reference evidence="11" key="1">
    <citation type="submission" date="2025-08" db="UniProtKB">
        <authorList>
            <consortium name="RefSeq"/>
        </authorList>
    </citation>
    <scope>IDENTIFICATION</scope>
    <source>
        <tissue evidence="11">Leaves</tissue>
    </source>
</reference>
<dbReference type="CDD" id="cd17315">
    <property type="entry name" value="MFS_GLUT_like"/>
    <property type="match status" value="1"/>
</dbReference>
<comment type="subcellular location">
    <subcellularLocation>
        <location evidence="1">Membrane</location>
        <topology evidence="1">Multi-pass membrane protein</topology>
    </subcellularLocation>
</comment>
<evidence type="ECO:0000256" key="8">
    <source>
        <dbReference type="SAM" id="Phobius"/>
    </source>
</evidence>
<proteinExistence type="inferred from homology"/>
<feature type="domain" description="Major facilitator superfamily (MFS) profile" evidence="9">
    <location>
        <begin position="113"/>
        <end position="537"/>
    </location>
</feature>
<keyword evidence="4 8" id="KW-1133">Transmembrane helix</keyword>
<protein>
    <submittedName>
        <fullName evidence="11">Probable plastidic glucose transporter 1 isoform X1</fullName>
    </submittedName>
</protein>
<dbReference type="RefSeq" id="XP_071906906.1">
    <property type="nucleotide sequence ID" value="XM_072050805.1"/>
</dbReference>
<evidence type="ECO:0000256" key="7">
    <source>
        <dbReference type="RuleBase" id="RU003346"/>
    </source>
</evidence>
<dbReference type="PROSITE" id="PS50850">
    <property type="entry name" value="MFS"/>
    <property type="match status" value="1"/>
</dbReference>
<keyword evidence="11" id="KW-0762">Sugar transport</keyword>
<feature type="transmembrane region" description="Helical" evidence="8">
    <location>
        <begin position="351"/>
        <end position="374"/>
    </location>
</feature>
<feature type="transmembrane region" description="Helical" evidence="8">
    <location>
        <begin position="207"/>
        <end position="227"/>
    </location>
</feature>
<dbReference type="InterPro" id="IPR045263">
    <property type="entry name" value="GLUT"/>
</dbReference>
<evidence type="ECO:0000256" key="6">
    <source>
        <dbReference type="ARBA" id="ARBA00044504"/>
    </source>
</evidence>
<evidence type="ECO:0000313" key="11">
    <source>
        <dbReference type="RefSeq" id="XP_071906906.1"/>
    </source>
</evidence>
<dbReference type="PRINTS" id="PR00171">
    <property type="entry name" value="SUGRTRNSPORT"/>
</dbReference>
<feature type="transmembrane region" description="Helical" evidence="8">
    <location>
        <begin position="483"/>
        <end position="503"/>
    </location>
</feature>
<dbReference type="InterPro" id="IPR020846">
    <property type="entry name" value="MFS_dom"/>
</dbReference>
<feature type="transmembrane region" description="Helical" evidence="8">
    <location>
        <begin position="449"/>
        <end position="471"/>
    </location>
</feature>
<evidence type="ECO:0000256" key="2">
    <source>
        <dbReference type="ARBA" id="ARBA00022448"/>
    </source>
</evidence>
<evidence type="ECO:0000256" key="4">
    <source>
        <dbReference type="ARBA" id="ARBA00022989"/>
    </source>
</evidence>
<evidence type="ECO:0000256" key="1">
    <source>
        <dbReference type="ARBA" id="ARBA00004141"/>
    </source>
</evidence>
<dbReference type="InterPro" id="IPR003663">
    <property type="entry name" value="Sugar/inositol_transpt"/>
</dbReference>
<dbReference type="NCBIfam" id="TIGR00879">
    <property type="entry name" value="SP"/>
    <property type="match status" value="1"/>
</dbReference>
<evidence type="ECO:0000256" key="5">
    <source>
        <dbReference type="ARBA" id="ARBA00023136"/>
    </source>
</evidence>
<name>A0ABM4UHZ2_COFAR</name>
<dbReference type="GeneID" id="140004274"/>
<feature type="transmembrane region" description="Helical" evidence="8">
    <location>
        <begin position="416"/>
        <end position="437"/>
    </location>
</feature>
<dbReference type="InterPro" id="IPR036259">
    <property type="entry name" value="MFS_trans_sf"/>
</dbReference>
<keyword evidence="5 8" id="KW-0472">Membrane</keyword>
<dbReference type="InterPro" id="IPR005828">
    <property type="entry name" value="MFS_sugar_transport-like"/>
</dbReference>
<dbReference type="PROSITE" id="PS00217">
    <property type="entry name" value="SUGAR_TRANSPORT_2"/>
    <property type="match status" value="1"/>
</dbReference>
<keyword evidence="10" id="KW-1185">Reference proteome</keyword>
<feature type="transmembrane region" description="Helical" evidence="8">
    <location>
        <begin position="110"/>
        <end position="129"/>
    </location>
</feature>
<organism evidence="10 11">
    <name type="scientific">Coffea arabica</name>
    <name type="common">Arabian coffee</name>
    <dbReference type="NCBI Taxonomy" id="13443"/>
    <lineage>
        <taxon>Eukaryota</taxon>
        <taxon>Viridiplantae</taxon>
        <taxon>Streptophyta</taxon>
        <taxon>Embryophyta</taxon>
        <taxon>Tracheophyta</taxon>
        <taxon>Spermatophyta</taxon>
        <taxon>Magnoliopsida</taxon>
        <taxon>eudicotyledons</taxon>
        <taxon>Gunneridae</taxon>
        <taxon>Pentapetalae</taxon>
        <taxon>asterids</taxon>
        <taxon>lamiids</taxon>
        <taxon>Gentianales</taxon>
        <taxon>Rubiaceae</taxon>
        <taxon>Ixoroideae</taxon>
        <taxon>Gardenieae complex</taxon>
        <taxon>Bertiereae - Coffeeae clade</taxon>
        <taxon>Coffeeae</taxon>
        <taxon>Coffea</taxon>
    </lineage>
</organism>
<feature type="transmembrane region" description="Helical" evidence="8">
    <location>
        <begin position="271"/>
        <end position="290"/>
    </location>
</feature>
<evidence type="ECO:0000313" key="10">
    <source>
        <dbReference type="Proteomes" id="UP001652660"/>
    </source>
</evidence>
<dbReference type="Pfam" id="PF00083">
    <property type="entry name" value="Sugar_tr"/>
    <property type="match status" value="1"/>
</dbReference>
<feature type="transmembrane region" description="Helical" evidence="8">
    <location>
        <begin position="509"/>
        <end position="532"/>
    </location>
</feature>
<comment type="similarity">
    <text evidence="7">Belongs to the major facilitator superfamily. Sugar transporter (TC 2.A.1.1) family.</text>
</comment>
<sequence>MLETTTTSALHQHQNFPLLSTAKSTPVLVIHNYNLSISKKRKNPCFHSLSCSDYKKRLQVSATRKQQQEQQEQQEEQKLLSGLSDQIWNGKKSLQENGSDEATDLGWLPAFPYALFASMFNFLFGYHIGVMNGPIVSVAKELGFEGNSFLEGLVVSTFIGGAFVGSISSGFLVDKLGCRRAFQGDTIPLVLGAIISAQAHSLDEILWGRFLVGLGVGVNTVLVPIYISEVAPTKYRGFLGTLSQIGTCLGVIASLFLGIHSESDPHWWRTILYIASIPGFILAIGMQFAVESPRWLCKAGRSDEAIEVIKKLWGPSEVNRAIENIQSVIRSDGADLDTSWLELLEEPHSRVAFIGGALFLLQQFAGVNGVLFFSSLTFADVGITNSALASLCVGFTDLAGALNATYLMEKQGRKSLLIGSYLGMTASMLLVVSAISLPVEKDIGNTLSVLGTTMYIFFFASGAGPVTGLIIPELSSTRTRGKIMSFSLAVHWVCNFLVGQFFLELAEKFGVASVYAGFGGFSLMAATFGYYFTVETKGRSLEEIEMSLNPNFLGGNK</sequence>
<dbReference type="Gene3D" id="1.20.1250.20">
    <property type="entry name" value="MFS general substrate transporter like domains"/>
    <property type="match status" value="1"/>
</dbReference>
<dbReference type="PANTHER" id="PTHR23503:SF103">
    <property type="entry name" value="PLASTIDIC GLUCOSE TRANSPORTER 1-RELATED"/>
    <property type="match status" value="1"/>
</dbReference>
<feature type="transmembrane region" description="Helical" evidence="8">
    <location>
        <begin position="149"/>
        <end position="173"/>
    </location>
</feature>
<evidence type="ECO:0000256" key="3">
    <source>
        <dbReference type="ARBA" id="ARBA00022692"/>
    </source>
</evidence>
<dbReference type="SUPFAM" id="SSF103473">
    <property type="entry name" value="MFS general substrate transporter"/>
    <property type="match status" value="1"/>
</dbReference>